<feature type="transmembrane region" description="Helical" evidence="1">
    <location>
        <begin position="188"/>
        <end position="205"/>
    </location>
</feature>
<sequence>MSWERTRWQGYLLVAAVAIGTSVLLDLAGMPSPVLFGALAGGMAHALTSPTRIDLPAPLFRVAQGLIGVITGSMVSAAALASMAASWPTIALVTLGTVAVSLAAGQVLALRRDVNRVTGAFALLVGAASGMVATARELGADDRVVTVVQYLRVLVVLVTIPLVTTVVFDAGDAHAALPVTDPRLGRSLAFVGVSLVLGLLLARVLRFPTAVVLAPIVVAAVIAAEGWLGPVAVPEPVQWFAYALIGAQVGLRFTRASLVAIARLLPAVLGIIVVMVVVTALMGGLLALLTPVDGITAYLATTPGGIFAVLAIAADTGADATYVVAVQTARLLVILAIAPLLARWYGRRP</sequence>
<feature type="transmembrane region" description="Helical" evidence="1">
    <location>
        <begin position="90"/>
        <end position="110"/>
    </location>
</feature>
<accession>A0AA41U4Y4</accession>
<dbReference type="RefSeq" id="WP_236087152.1">
    <property type="nucleotide sequence ID" value="NZ_JAKGSG010000004.1"/>
</dbReference>
<dbReference type="Pfam" id="PF05145">
    <property type="entry name" value="AbrB"/>
    <property type="match status" value="1"/>
</dbReference>
<dbReference type="Proteomes" id="UP001165405">
    <property type="component" value="Unassembled WGS sequence"/>
</dbReference>
<feature type="transmembrane region" description="Helical" evidence="1">
    <location>
        <begin position="12"/>
        <end position="28"/>
    </location>
</feature>
<comment type="caution">
    <text evidence="2">The sequence shown here is derived from an EMBL/GenBank/DDBJ whole genome shotgun (WGS) entry which is preliminary data.</text>
</comment>
<dbReference type="GO" id="GO:0010468">
    <property type="term" value="P:regulation of gene expression"/>
    <property type="evidence" value="ECO:0007669"/>
    <property type="project" value="InterPro"/>
</dbReference>
<dbReference type="GO" id="GO:0016020">
    <property type="term" value="C:membrane"/>
    <property type="evidence" value="ECO:0007669"/>
    <property type="project" value="InterPro"/>
</dbReference>
<dbReference type="PIRSF" id="PIRSF038991">
    <property type="entry name" value="Protein_AbrB"/>
    <property type="match status" value="1"/>
</dbReference>
<evidence type="ECO:0000313" key="2">
    <source>
        <dbReference type="EMBL" id="MCF4119458.1"/>
    </source>
</evidence>
<keyword evidence="1" id="KW-0472">Membrane</keyword>
<dbReference type="PANTHER" id="PTHR38457:SF1">
    <property type="entry name" value="REGULATOR ABRB-RELATED"/>
    <property type="match status" value="1"/>
</dbReference>
<evidence type="ECO:0000313" key="3">
    <source>
        <dbReference type="Proteomes" id="UP001165405"/>
    </source>
</evidence>
<name>A0AA41U4Y4_9MICO</name>
<feature type="transmembrane region" description="Helical" evidence="1">
    <location>
        <begin position="117"/>
        <end position="135"/>
    </location>
</feature>
<feature type="transmembrane region" description="Helical" evidence="1">
    <location>
        <begin position="320"/>
        <end position="342"/>
    </location>
</feature>
<organism evidence="2 3">
    <name type="scientific">Antribacter soli</name>
    <dbReference type="NCBI Taxonomy" id="2910976"/>
    <lineage>
        <taxon>Bacteria</taxon>
        <taxon>Bacillati</taxon>
        <taxon>Actinomycetota</taxon>
        <taxon>Actinomycetes</taxon>
        <taxon>Micrococcales</taxon>
        <taxon>Promicromonosporaceae</taxon>
        <taxon>Antribacter</taxon>
    </lineage>
</organism>
<evidence type="ECO:0000256" key="1">
    <source>
        <dbReference type="SAM" id="Phobius"/>
    </source>
</evidence>
<feature type="transmembrane region" description="Helical" evidence="1">
    <location>
        <begin position="295"/>
        <end position="314"/>
    </location>
</feature>
<feature type="transmembrane region" description="Helical" evidence="1">
    <location>
        <begin position="65"/>
        <end position="84"/>
    </location>
</feature>
<dbReference type="AlphaFoldDB" id="A0AA41U4Y4"/>
<proteinExistence type="predicted"/>
<dbReference type="PANTHER" id="PTHR38457">
    <property type="entry name" value="REGULATOR ABRB-RELATED"/>
    <property type="match status" value="1"/>
</dbReference>
<dbReference type="EMBL" id="JAKGSG010000004">
    <property type="protein sequence ID" value="MCF4119458.1"/>
    <property type="molecule type" value="Genomic_DNA"/>
</dbReference>
<dbReference type="NCBIfam" id="TIGR03082">
    <property type="entry name" value="Gneg_AbrB_dup"/>
    <property type="match status" value="2"/>
</dbReference>
<protein>
    <submittedName>
        <fullName evidence="2">AbrB family transcriptional regulator</fullName>
    </submittedName>
</protein>
<keyword evidence="1" id="KW-1133">Transmembrane helix</keyword>
<reference evidence="2" key="1">
    <citation type="submission" date="2022-01" db="EMBL/GenBank/DDBJ databases">
        <title>Antribacter sp. nov., isolated from Guizhou of China.</title>
        <authorList>
            <person name="Chengliang C."/>
            <person name="Ya Z."/>
        </authorList>
    </citation>
    <scope>NUCLEOTIDE SEQUENCE</scope>
    <source>
        <strain evidence="2">KLBMP 9083</strain>
    </source>
</reference>
<feature type="transmembrane region" description="Helical" evidence="1">
    <location>
        <begin position="211"/>
        <end position="228"/>
    </location>
</feature>
<gene>
    <name evidence="2" type="ORF">L1785_00485</name>
</gene>
<keyword evidence="3" id="KW-1185">Reference proteome</keyword>
<keyword evidence="1" id="KW-0812">Transmembrane</keyword>
<dbReference type="InterPro" id="IPR017516">
    <property type="entry name" value="AbrB_dup"/>
</dbReference>
<feature type="transmembrane region" description="Helical" evidence="1">
    <location>
        <begin position="147"/>
        <end position="168"/>
    </location>
</feature>
<dbReference type="InterPro" id="IPR007820">
    <property type="entry name" value="AbrB_fam"/>
</dbReference>
<feature type="transmembrane region" description="Helical" evidence="1">
    <location>
        <begin position="267"/>
        <end position="288"/>
    </location>
</feature>